<accession>A0A060QHK8</accession>
<protein>
    <submittedName>
        <fullName evidence="2">Uncharacterized protein</fullName>
    </submittedName>
</protein>
<dbReference type="Proteomes" id="UP000027583">
    <property type="component" value="Unassembled WGS sequence"/>
</dbReference>
<reference evidence="2 3" key="2">
    <citation type="journal article" date="2014" name="PLoS ONE">
        <title>Evolution of mitochondria reconstructed from the energy metabolism of living bacteria.</title>
        <authorList>
            <person name="Degli Esposti M."/>
            <person name="Chouaia B."/>
            <person name="Comandatore F."/>
            <person name="Crotti E."/>
            <person name="Sassera D."/>
            <person name="Lievens P.M."/>
            <person name="Daffonchio D."/>
            <person name="Bandi C."/>
        </authorList>
    </citation>
    <scope>NUCLEOTIDE SEQUENCE [LARGE SCALE GENOMIC DNA]</scope>
    <source>
        <strain evidence="2 3">SF2.1</strain>
    </source>
</reference>
<comment type="caution">
    <text evidence="2">The sequence shown here is derived from an EMBL/GenBank/DDBJ whole genome shotgun (WGS) entry which is preliminary data.</text>
</comment>
<evidence type="ECO:0000313" key="3">
    <source>
        <dbReference type="Proteomes" id="UP000027583"/>
    </source>
</evidence>
<dbReference type="EMBL" id="CBLX010000023">
    <property type="protein sequence ID" value="CDG40644.1"/>
    <property type="molecule type" value="Genomic_DNA"/>
</dbReference>
<name>A0A060QHK8_9PROT</name>
<dbReference type="AlphaFoldDB" id="A0A060QHK8"/>
<reference evidence="2 3" key="1">
    <citation type="journal article" date="2014" name="Genome Biol. Evol.">
        <title>Acetic acid bacteria genomes reveal functional traits for adaptation to life in insect guts.</title>
        <authorList>
            <person name="Chouaia B."/>
            <person name="Gaiarsa S."/>
            <person name="Crotti E."/>
            <person name="Comandatore F."/>
            <person name="Degli Esposti M."/>
            <person name="Ricci I."/>
            <person name="Alma A."/>
            <person name="Favia G."/>
            <person name="Bandi C."/>
            <person name="Daffonchio D."/>
        </authorList>
    </citation>
    <scope>NUCLEOTIDE SEQUENCE [LARGE SCALE GENOMIC DNA]</scope>
    <source>
        <strain evidence="2 3">SF2.1</strain>
    </source>
</reference>
<feature type="region of interest" description="Disordered" evidence="1">
    <location>
        <begin position="1"/>
        <end position="40"/>
    </location>
</feature>
<evidence type="ECO:0000313" key="2">
    <source>
        <dbReference type="EMBL" id="CDG40644.1"/>
    </source>
</evidence>
<proteinExistence type="predicted"/>
<evidence type="ECO:0000256" key="1">
    <source>
        <dbReference type="SAM" id="MobiDB-lite"/>
    </source>
</evidence>
<sequence>MPSDSAGAHDKTMPCRPGEIAKSLLPGQAGSLIRRRQTSP</sequence>
<organism evidence="2 3">
    <name type="scientific">Asaia bogorensis</name>
    <dbReference type="NCBI Taxonomy" id="91915"/>
    <lineage>
        <taxon>Bacteria</taxon>
        <taxon>Pseudomonadati</taxon>
        <taxon>Pseudomonadota</taxon>
        <taxon>Alphaproteobacteria</taxon>
        <taxon>Acetobacterales</taxon>
        <taxon>Acetobacteraceae</taxon>
        <taxon>Asaia</taxon>
    </lineage>
</organism>
<gene>
    <name evidence="2" type="ORF">ASAP_2599</name>
</gene>